<evidence type="ECO:0000313" key="13">
    <source>
        <dbReference type="EMBL" id="AKT37092.1"/>
    </source>
</evidence>
<reference evidence="13 14" key="1">
    <citation type="submission" date="2015-07" db="EMBL/GenBank/DDBJ databases">
        <title>Genome analysis of myxobacterium Chondromyces crocatus Cm c5 reveals a high potential for natural compound synthesis and the genetic basis for the loss of fruiting body formation.</title>
        <authorList>
            <person name="Zaburannyi N."/>
            <person name="Bunk B."/>
            <person name="Maier J."/>
            <person name="Overmann J."/>
            <person name="Mueller R."/>
        </authorList>
    </citation>
    <scope>NUCLEOTIDE SEQUENCE [LARGE SCALE GENOMIC DNA]</scope>
    <source>
        <strain evidence="13 14">Cm c5</strain>
    </source>
</reference>
<evidence type="ECO:0000256" key="6">
    <source>
        <dbReference type="ARBA" id="ARBA00022576"/>
    </source>
</evidence>
<dbReference type="STRING" id="52.CMC5_012180"/>
<comment type="subcellular location">
    <subcellularLocation>
        <location evidence="2 10">Cytoplasm</location>
    </subcellularLocation>
</comment>
<organism evidence="13 14">
    <name type="scientific">Chondromyces crocatus</name>
    <dbReference type="NCBI Taxonomy" id="52"/>
    <lineage>
        <taxon>Bacteria</taxon>
        <taxon>Pseudomonadati</taxon>
        <taxon>Myxococcota</taxon>
        <taxon>Polyangia</taxon>
        <taxon>Polyangiales</taxon>
        <taxon>Polyangiaceae</taxon>
        <taxon>Chondromyces</taxon>
    </lineage>
</organism>
<dbReference type="GO" id="GO:0004360">
    <property type="term" value="F:glutamine-fructose-6-phosphate transaminase (isomerizing) activity"/>
    <property type="evidence" value="ECO:0007669"/>
    <property type="project" value="UniProtKB-UniRule"/>
</dbReference>
<dbReference type="KEGG" id="ccro:CMC5_012180"/>
<keyword evidence="14" id="KW-1185">Reference proteome</keyword>
<evidence type="ECO:0000259" key="11">
    <source>
        <dbReference type="PROSITE" id="PS51278"/>
    </source>
</evidence>
<protein>
    <recommendedName>
        <fullName evidence="4 10">Glutamine--fructose-6-phosphate aminotransferase [isomerizing]</fullName>
        <ecNumber evidence="3 10">2.6.1.16</ecNumber>
    </recommendedName>
    <alternativeName>
        <fullName evidence="10">D-fructose-6-phosphate amidotransferase</fullName>
    </alternativeName>
    <alternativeName>
        <fullName evidence="10">GFAT</fullName>
    </alternativeName>
    <alternativeName>
        <fullName evidence="10">Glucosamine-6-phosphate synthase</fullName>
    </alternativeName>
    <alternativeName>
        <fullName evidence="10">Hexosephosphate aminotransferase</fullName>
    </alternativeName>
    <alternativeName>
        <fullName evidence="10">L-glutamine--D-fructose-6-phosphate amidotransferase</fullName>
    </alternativeName>
</protein>
<dbReference type="PROSITE" id="PS51464">
    <property type="entry name" value="SIS"/>
    <property type="match status" value="2"/>
</dbReference>
<comment type="catalytic activity">
    <reaction evidence="1 10">
        <text>D-fructose 6-phosphate + L-glutamine = D-glucosamine 6-phosphate + L-glutamate</text>
        <dbReference type="Rhea" id="RHEA:13237"/>
        <dbReference type="ChEBI" id="CHEBI:29985"/>
        <dbReference type="ChEBI" id="CHEBI:58359"/>
        <dbReference type="ChEBI" id="CHEBI:58725"/>
        <dbReference type="ChEBI" id="CHEBI:61527"/>
        <dbReference type="EC" id="2.6.1.16"/>
    </reaction>
</comment>
<keyword evidence="6 10" id="KW-0032">Aminotransferase</keyword>
<dbReference type="EC" id="2.6.1.16" evidence="3 10"/>
<dbReference type="PANTHER" id="PTHR10937">
    <property type="entry name" value="GLUCOSAMINE--FRUCTOSE-6-PHOSPHATE AMINOTRANSFERASE, ISOMERIZING"/>
    <property type="match status" value="1"/>
</dbReference>
<dbReference type="CDD" id="cd05009">
    <property type="entry name" value="SIS_GlmS_GlmD_2"/>
    <property type="match status" value="1"/>
</dbReference>
<dbReference type="InterPro" id="IPR047084">
    <property type="entry name" value="GFAT_N"/>
</dbReference>
<dbReference type="Gene3D" id="3.60.20.10">
    <property type="entry name" value="Glutamine Phosphoribosylpyrophosphate, subunit 1, domain 1"/>
    <property type="match status" value="1"/>
</dbReference>
<dbReference type="GO" id="GO:0006047">
    <property type="term" value="P:UDP-N-acetylglucosamine metabolic process"/>
    <property type="evidence" value="ECO:0007669"/>
    <property type="project" value="TreeGrafter"/>
</dbReference>
<name>A0A0K1E8U8_CHOCO</name>
<dbReference type="HAMAP" id="MF_00164">
    <property type="entry name" value="GlmS"/>
    <property type="match status" value="1"/>
</dbReference>
<feature type="domain" description="SIS" evidence="12">
    <location>
        <begin position="459"/>
        <end position="600"/>
    </location>
</feature>
<dbReference type="InterPro" id="IPR035466">
    <property type="entry name" value="GlmS/AgaS_SIS"/>
</dbReference>
<evidence type="ECO:0000256" key="8">
    <source>
        <dbReference type="ARBA" id="ARBA00022737"/>
    </source>
</evidence>
<keyword evidence="9" id="KW-0315">Glutamine amidotransferase</keyword>
<dbReference type="EMBL" id="CP012159">
    <property type="protein sequence ID" value="AKT37092.1"/>
    <property type="molecule type" value="Genomic_DNA"/>
</dbReference>
<dbReference type="GO" id="GO:0006002">
    <property type="term" value="P:fructose 6-phosphate metabolic process"/>
    <property type="evidence" value="ECO:0007669"/>
    <property type="project" value="TreeGrafter"/>
</dbReference>
<evidence type="ECO:0000256" key="4">
    <source>
        <dbReference type="ARBA" id="ARBA00016090"/>
    </source>
</evidence>
<dbReference type="NCBIfam" id="NF001484">
    <property type="entry name" value="PRK00331.1"/>
    <property type="match status" value="1"/>
</dbReference>
<feature type="active site" description="Nucleophile; for GATase activity" evidence="10">
    <location>
        <position position="2"/>
    </location>
</feature>
<dbReference type="GO" id="GO:0097367">
    <property type="term" value="F:carbohydrate derivative binding"/>
    <property type="evidence" value="ECO:0007669"/>
    <property type="project" value="InterPro"/>
</dbReference>
<evidence type="ECO:0000256" key="5">
    <source>
        <dbReference type="ARBA" id="ARBA00022490"/>
    </source>
</evidence>
<dbReference type="SUPFAM" id="SSF56235">
    <property type="entry name" value="N-terminal nucleophile aminohydrolases (Ntn hydrolases)"/>
    <property type="match status" value="1"/>
</dbReference>
<evidence type="ECO:0000313" key="14">
    <source>
        <dbReference type="Proteomes" id="UP000067626"/>
    </source>
</evidence>
<dbReference type="GO" id="GO:0005975">
    <property type="term" value="P:carbohydrate metabolic process"/>
    <property type="evidence" value="ECO:0007669"/>
    <property type="project" value="UniProtKB-UniRule"/>
</dbReference>
<dbReference type="CDD" id="cd05008">
    <property type="entry name" value="SIS_GlmS_GlmD_1"/>
    <property type="match status" value="1"/>
</dbReference>
<dbReference type="CDD" id="cd00714">
    <property type="entry name" value="GFAT"/>
    <property type="match status" value="1"/>
</dbReference>
<comment type="subunit">
    <text evidence="10">Homodimer.</text>
</comment>
<dbReference type="FunFam" id="3.60.20.10:FF:000006">
    <property type="entry name" value="Glutamine--fructose-6-phosphate aminotransferase [isomerizing]"/>
    <property type="match status" value="1"/>
</dbReference>
<dbReference type="InterPro" id="IPR001347">
    <property type="entry name" value="SIS_dom"/>
</dbReference>
<dbReference type="Pfam" id="PF01380">
    <property type="entry name" value="SIS"/>
    <property type="match status" value="2"/>
</dbReference>
<evidence type="ECO:0000256" key="7">
    <source>
        <dbReference type="ARBA" id="ARBA00022679"/>
    </source>
</evidence>
<evidence type="ECO:0000256" key="3">
    <source>
        <dbReference type="ARBA" id="ARBA00012916"/>
    </source>
</evidence>
<sequence>MCGIVGYVGSKKAAPIIVEGLRKLEYRGYDSAGIAIHDGNGIEIVRALGKLARLSELLEKRTLEGTTGIGHTRWATHGRPSEVNAHPHSSGVVALVHNGIIENYVALRQELEKEGVKFSSDTDTEVMAHLVHRELTRGAKPLFKAVQRALGHVHGAYAIAVASREEPDVVVVARYGSPLVLGVCEGESLCGSDIPALLAHTRDMIFLEDGDVAELRATGIRIETVTGEEVQRKVRRIDWSPVMAERGGYKHFMLKEIHEQPDVVEATLRGRVDLVNGDVHATEIGVSPELAREIRRVYITACGTSHHAGIAGRYWIEQLARVPTVVELASEVRYRDPIFYPDDLVIAISQSGETADTIAALKAAKAQGAKVLALCNVVDSAIPRASDGALYTHAGPEIGVASTKCFTTQLAALLMLAVYLGRRRGTLDEGRARETLQALWEIPNQMRDVLGDADYVHAIAKKMTHAKDVLFLGRGLGFPIALEGALKLKEISYAHAEGYAAGEMKHGPIALIDETLPVVVICPRDAHFDKTVSNLEEVRAREGQVIAIATKGDEQILEKSQYQVWLPKVRDEVLPLLTVLPLQLIAYYVAHLKGNDVDQPRNLAKTVTVE</sequence>
<dbReference type="FunFam" id="3.40.50.10490:FF:000001">
    <property type="entry name" value="Glutamine--fructose-6-phosphate aminotransferase [isomerizing]"/>
    <property type="match status" value="1"/>
</dbReference>
<dbReference type="InterPro" id="IPR005855">
    <property type="entry name" value="GFAT"/>
</dbReference>
<dbReference type="GO" id="GO:0006487">
    <property type="term" value="P:protein N-linked glycosylation"/>
    <property type="evidence" value="ECO:0007669"/>
    <property type="project" value="TreeGrafter"/>
</dbReference>
<proteinExistence type="inferred from homology"/>
<feature type="active site" description="For Fru-6P isomerization activity" evidence="10">
    <location>
        <position position="605"/>
    </location>
</feature>
<dbReference type="RefSeq" id="WP_050429506.1">
    <property type="nucleotide sequence ID" value="NZ_CP012159.1"/>
</dbReference>
<dbReference type="InterPro" id="IPR046348">
    <property type="entry name" value="SIS_dom_sf"/>
</dbReference>
<dbReference type="GO" id="GO:0005829">
    <property type="term" value="C:cytosol"/>
    <property type="evidence" value="ECO:0007669"/>
    <property type="project" value="TreeGrafter"/>
</dbReference>
<dbReference type="Proteomes" id="UP000067626">
    <property type="component" value="Chromosome"/>
</dbReference>
<dbReference type="InterPro" id="IPR029055">
    <property type="entry name" value="Ntn_hydrolases_N"/>
</dbReference>
<evidence type="ECO:0000256" key="1">
    <source>
        <dbReference type="ARBA" id="ARBA00001031"/>
    </source>
</evidence>
<feature type="domain" description="SIS" evidence="12">
    <location>
        <begin position="286"/>
        <end position="426"/>
    </location>
</feature>
<dbReference type="OrthoDB" id="9761808at2"/>
<evidence type="ECO:0000259" key="12">
    <source>
        <dbReference type="PROSITE" id="PS51464"/>
    </source>
</evidence>
<evidence type="ECO:0000256" key="10">
    <source>
        <dbReference type="HAMAP-Rule" id="MF_00164"/>
    </source>
</evidence>
<keyword evidence="7 10" id="KW-0808">Transferase</keyword>
<dbReference type="PROSITE" id="PS51278">
    <property type="entry name" value="GATASE_TYPE_2"/>
    <property type="match status" value="1"/>
</dbReference>
<evidence type="ECO:0000256" key="9">
    <source>
        <dbReference type="ARBA" id="ARBA00022962"/>
    </source>
</evidence>
<evidence type="ECO:0000256" key="2">
    <source>
        <dbReference type="ARBA" id="ARBA00004496"/>
    </source>
</evidence>
<dbReference type="PANTHER" id="PTHR10937:SF0">
    <property type="entry name" value="GLUTAMINE--FRUCTOSE-6-PHOSPHATE TRANSAMINASE (ISOMERIZING)"/>
    <property type="match status" value="1"/>
</dbReference>
<gene>
    <name evidence="10 13" type="primary">glmS</name>
    <name evidence="13" type="ORF">CMC5_012180</name>
</gene>
<feature type="domain" description="Glutamine amidotransferase type-2" evidence="11">
    <location>
        <begin position="2"/>
        <end position="218"/>
    </location>
</feature>
<dbReference type="NCBIfam" id="TIGR01135">
    <property type="entry name" value="glmS"/>
    <property type="match status" value="1"/>
</dbReference>
<dbReference type="Pfam" id="PF13522">
    <property type="entry name" value="GATase_6"/>
    <property type="match status" value="1"/>
</dbReference>
<accession>A0A0K1E8U8</accession>
<dbReference type="Gene3D" id="3.40.50.10490">
    <property type="entry name" value="Glucose-6-phosphate isomerase like protein, domain 1"/>
    <property type="match status" value="2"/>
</dbReference>
<keyword evidence="8" id="KW-0677">Repeat</keyword>
<dbReference type="InterPro" id="IPR035490">
    <property type="entry name" value="GlmS/FrlB_SIS"/>
</dbReference>
<dbReference type="AlphaFoldDB" id="A0A0K1E8U8"/>
<dbReference type="PATRIC" id="fig|52.7.peg.1301"/>
<dbReference type="SUPFAM" id="SSF53697">
    <property type="entry name" value="SIS domain"/>
    <property type="match status" value="1"/>
</dbReference>
<keyword evidence="5 10" id="KW-0963">Cytoplasm</keyword>
<feature type="initiator methionine" description="Removed" evidence="10">
    <location>
        <position position="1"/>
    </location>
</feature>
<dbReference type="InterPro" id="IPR017932">
    <property type="entry name" value="GATase_2_dom"/>
</dbReference>
<comment type="function">
    <text evidence="10">Catalyzes the first step in hexosamine metabolism, converting fructose-6P into glucosamine-6P using glutamine as a nitrogen source.</text>
</comment>